<dbReference type="STRING" id="758803.SAMN05421803_10821"/>
<dbReference type="RefSeq" id="WP_073379910.1">
    <property type="nucleotide sequence ID" value="NZ_FQZK01000008.1"/>
</dbReference>
<dbReference type="EMBL" id="FQZK01000008">
    <property type="protein sequence ID" value="SHJ64432.1"/>
    <property type="molecule type" value="Genomic_DNA"/>
</dbReference>
<dbReference type="Proteomes" id="UP000184452">
    <property type="component" value="Unassembled WGS sequence"/>
</dbReference>
<accession>A0A1M6KZW1</accession>
<sequence length="261" mass="27778">MHTADLLRTGEFGYTRDGAPAGFADLLPGFTAQDRLGVVALEPGDVLRAAPLLLACVGAFYEEMRAAESDFYLYPDFFVFHVGGLTGRHSPLDVWPQSKEVVVPPDPQELLAAVNDRGVTRLVLPVGPGAEGVVMLHAAQLAARRLRTVLTTTPVRGEHTWTVRPSPASVPLIRRCARISADLLGGERAERFADRAPDARGYTELSADEALSALCAAGTTDASLGFTGEYRARAGLSDKVLDRDRFTVAAPPVRGRGGAGA</sequence>
<evidence type="ECO:0000313" key="1">
    <source>
        <dbReference type="EMBL" id="SHJ64432.1"/>
    </source>
</evidence>
<reference evidence="1 2" key="1">
    <citation type="submission" date="2016-11" db="EMBL/GenBank/DDBJ databases">
        <authorList>
            <person name="Jaros S."/>
            <person name="Januszkiewicz K."/>
            <person name="Wedrychowicz H."/>
        </authorList>
    </citation>
    <scope>NUCLEOTIDE SEQUENCE [LARGE SCALE GENOMIC DNA]</scope>
    <source>
        <strain evidence="1 2">CGMCC 4.5723</strain>
    </source>
</reference>
<protein>
    <submittedName>
        <fullName evidence="1">Uncharacterized protein</fullName>
    </submittedName>
</protein>
<proteinExistence type="predicted"/>
<evidence type="ECO:0000313" key="2">
    <source>
        <dbReference type="Proteomes" id="UP000184452"/>
    </source>
</evidence>
<keyword evidence="2" id="KW-1185">Reference proteome</keyword>
<name>A0A1M6KZW1_9ACTN</name>
<dbReference type="OrthoDB" id="2588235at2"/>
<gene>
    <name evidence="1" type="ORF">SAMN05421803_10821</name>
</gene>
<organism evidence="1 2">
    <name type="scientific">Nocardiopsis flavescens</name>
    <dbReference type="NCBI Taxonomy" id="758803"/>
    <lineage>
        <taxon>Bacteria</taxon>
        <taxon>Bacillati</taxon>
        <taxon>Actinomycetota</taxon>
        <taxon>Actinomycetes</taxon>
        <taxon>Streptosporangiales</taxon>
        <taxon>Nocardiopsidaceae</taxon>
        <taxon>Nocardiopsis</taxon>
    </lineage>
</organism>
<dbReference type="AlphaFoldDB" id="A0A1M6KZW1"/>